<protein>
    <submittedName>
        <fullName evidence="3">Family 2 AP endonuclease</fullName>
    </submittedName>
    <submittedName>
        <fullName evidence="2">Sugar phosphate isomerase/epimerase</fullName>
    </submittedName>
</protein>
<dbReference type="EMBL" id="CP050485">
    <property type="protein sequence ID" value="QOG26226.1"/>
    <property type="molecule type" value="Genomic_DNA"/>
</dbReference>
<sequence length="249" mass="28504">MKPKIGLQLWSIQEACKEDLFQALESVKKSGYDGVEFAGYYGYSATEVANALKEYDLGVAASHLPFETLRDHFEATLAYEKAIGNHRLVVPYASFETFAEWQQFAREFAEVAKKAAAQGFECYYHNHAHEFTEIPNKSMIEELLAENPALKLEADLYWIAYSGTDVFTWLKEHQESVGLLHIKDMQEEPKESTEINNGILPIKDYVTVAQQFQLPWLIVEQEAFQKYAPLEATAIDYLQLKAIVEEVYQ</sequence>
<dbReference type="Pfam" id="PF01261">
    <property type="entry name" value="AP_endonuc_2"/>
    <property type="match status" value="1"/>
</dbReference>
<proteinExistence type="predicted"/>
<keyword evidence="2" id="KW-0413">Isomerase</keyword>
<keyword evidence="4" id="KW-1185">Reference proteome</keyword>
<name>A0A366U3R5_ENTGA</name>
<dbReference type="AlphaFoldDB" id="A0A366U3R5"/>
<keyword evidence="3" id="KW-0255">Endonuclease</keyword>
<dbReference type="EMBL" id="UFYW01000001">
    <property type="protein sequence ID" value="STD84200.1"/>
    <property type="molecule type" value="Genomic_DNA"/>
</dbReference>
<dbReference type="GO" id="GO:0004519">
    <property type="term" value="F:endonuclease activity"/>
    <property type="evidence" value="ECO:0007669"/>
    <property type="project" value="UniProtKB-KW"/>
</dbReference>
<dbReference type="PANTHER" id="PTHR12110:SF41">
    <property type="entry name" value="INOSOSE DEHYDRATASE"/>
    <property type="match status" value="1"/>
</dbReference>
<feature type="domain" description="Xylose isomerase-like TIM barrel" evidence="1">
    <location>
        <begin position="25"/>
        <end position="225"/>
    </location>
</feature>
<evidence type="ECO:0000313" key="3">
    <source>
        <dbReference type="EMBL" id="STD84200.1"/>
    </source>
</evidence>
<evidence type="ECO:0000313" key="5">
    <source>
        <dbReference type="Proteomes" id="UP000516696"/>
    </source>
</evidence>
<dbReference type="Proteomes" id="UP000516696">
    <property type="component" value="Chromosome"/>
</dbReference>
<keyword evidence="3" id="KW-0540">Nuclease</keyword>
<evidence type="ECO:0000259" key="1">
    <source>
        <dbReference type="Pfam" id="PF01261"/>
    </source>
</evidence>
<dbReference type="InterPro" id="IPR013022">
    <property type="entry name" value="Xyl_isomerase-like_TIM-brl"/>
</dbReference>
<dbReference type="SUPFAM" id="SSF51658">
    <property type="entry name" value="Xylose isomerase-like"/>
    <property type="match status" value="1"/>
</dbReference>
<dbReference type="Gene3D" id="3.20.20.150">
    <property type="entry name" value="Divalent-metal-dependent TIM barrel enzymes"/>
    <property type="match status" value="1"/>
</dbReference>
<reference evidence="2 5" key="2">
    <citation type="submission" date="2020-03" db="EMBL/GenBank/DDBJ databases">
        <title>Characterization of ganglioside-mimicking enterococci.</title>
        <authorList>
            <person name="Patry R.T."/>
            <person name="Nothaft H."/>
            <person name="Bridger R."/>
            <person name="Shajahan A."/>
            <person name="Huynh S."/>
            <person name="Sanchez S."/>
            <person name="Azadi P."/>
            <person name="Cooper K."/>
            <person name="Miller W.G."/>
            <person name="Parker C.T."/>
            <person name="Wells L."/>
            <person name="Szymanski C.M."/>
        </authorList>
    </citation>
    <scope>NUCLEOTIDE SEQUENCE [LARGE SCALE GENOMIC DNA]</scope>
    <source>
        <strain evidence="2 5">EGM181</strain>
    </source>
</reference>
<dbReference type="Proteomes" id="UP000254807">
    <property type="component" value="Unassembled WGS sequence"/>
</dbReference>
<dbReference type="InterPro" id="IPR036237">
    <property type="entry name" value="Xyl_isomerase-like_sf"/>
</dbReference>
<accession>A0A366U3R5</accession>
<dbReference type="RefSeq" id="WP_060813021.1">
    <property type="nucleotide sequence ID" value="NZ_BTSN01000010.1"/>
</dbReference>
<dbReference type="InterPro" id="IPR050312">
    <property type="entry name" value="IolE/XylAMocC-like"/>
</dbReference>
<dbReference type="OrthoDB" id="9798407at2"/>
<gene>
    <name evidence="2" type="ORF">EGM181_02560</name>
    <name evidence="3" type="ORF">NCTC12360_02727</name>
</gene>
<organism evidence="3 4">
    <name type="scientific">Enterococcus gallinarum</name>
    <dbReference type="NCBI Taxonomy" id="1353"/>
    <lineage>
        <taxon>Bacteria</taxon>
        <taxon>Bacillati</taxon>
        <taxon>Bacillota</taxon>
        <taxon>Bacilli</taxon>
        <taxon>Lactobacillales</taxon>
        <taxon>Enterococcaceae</taxon>
        <taxon>Enterococcus</taxon>
    </lineage>
</organism>
<evidence type="ECO:0000313" key="4">
    <source>
        <dbReference type="Proteomes" id="UP000254807"/>
    </source>
</evidence>
<dbReference type="PANTHER" id="PTHR12110">
    <property type="entry name" value="HYDROXYPYRUVATE ISOMERASE"/>
    <property type="match status" value="1"/>
</dbReference>
<keyword evidence="3" id="KW-0378">Hydrolase</keyword>
<evidence type="ECO:0000313" key="2">
    <source>
        <dbReference type="EMBL" id="QOG26226.1"/>
    </source>
</evidence>
<dbReference type="GO" id="GO:0016853">
    <property type="term" value="F:isomerase activity"/>
    <property type="evidence" value="ECO:0007669"/>
    <property type="project" value="UniProtKB-KW"/>
</dbReference>
<reference evidence="3 4" key="1">
    <citation type="submission" date="2018-06" db="EMBL/GenBank/DDBJ databases">
        <authorList>
            <consortium name="Pathogen Informatics"/>
            <person name="Doyle S."/>
        </authorList>
    </citation>
    <scope>NUCLEOTIDE SEQUENCE [LARGE SCALE GENOMIC DNA]</scope>
    <source>
        <strain evidence="3 4">NCTC12360</strain>
    </source>
</reference>